<dbReference type="Proteomes" id="UP001556653">
    <property type="component" value="Unassembled WGS sequence"/>
</dbReference>
<protein>
    <submittedName>
        <fullName evidence="2">Transposase</fullName>
    </submittedName>
</protein>
<dbReference type="Gene3D" id="3.30.70.1290">
    <property type="entry name" value="Transposase IS200-like"/>
    <property type="match status" value="1"/>
</dbReference>
<organism evidence="2 3">
    <name type="scientific">Spiribacter onubensis</name>
    <dbReference type="NCBI Taxonomy" id="3122420"/>
    <lineage>
        <taxon>Bacteria</taxon>
        <taxon>Pseudomonadati</taxon>
        <taxon>Pseudomonadota</taxon>
        <taxon>Gammaproteobacteria</taxon>
        <taxon>Chromatiales</taxon>
        <taxon>Ectothiorhodospiraceae</taxon>
        <taxon>Spiribacter</taxon>
    </lineage>
</organism>
<dbReference type="SUPFAM" id="SSF143422">
    <property type="entry name" value="Transposase IS200-like"/>
    <property type="match status" value="1"/>
</dbReference>
<dbReference type="PANTHER" id="PTHR34322">
    <property type="entry name" value="TRANSPOSASE, Y1_TNP DOMAIN-CONTAINING"/>
    <property type="match status" value="1"/>
</dbReference>
<gene>
    <name evidence="2" type="ORF">V6X64_08335</name>
</gene>
<dbReference type="InterPro" id="IPR002686">
    <property type="entry name" value="Transposase_17"/>
</dbReference>
<feature type="domain" description="Transposase IS200-like" evidence="1">
    <location>
        <begin position="36"/>
        <end position="210"/>
    </location>
</feature>
<accession>A0ABV3SAB7</accession>
<evidence type="ECO:0000259" key="1">
    <source>
        <dbReference type="SMART" id="SM01321"/>
    </source>
</evidence>
<evidence type="ECO:0000313" key="3">
    <source>
        <dbReference type="Proteomes" id="UP001556653"/>
    </source>
</evidence>
<keyword evidence="3" id="KW-1185">Reference proteome</keyword>
<dbReference type="EMBL" id="JBAKFJ010000001">
    <property type="protein sequence ID" value="MEX0386995.1"/>
    <property type="molecule type" value="Genomic_DNA"/>
</dbReference>
<sequence>MPAAVTSMPKLFPLFGLKSEGYPGMGQPRRNQISLKATPYYHLVSRCVRREFLCGHDLLTGKDYSHRRQWICQRLERLVQIFAVDVCAYAVMSNHYHLVVRIDEQTARSWTPHEVLRRWLMLFKGPAWMHEVVQSGHRMASHPSMSLVVAMYRSRLMSLSWFMRCINEPIARRANREDGVNGHFWQGRYRCQALLDEGALMTAMTYVDLNPLRAGIVERPEDAEYASVAQRFAHAAGSPFPGTGPKLMALPAGGAEESDGSGASPPLTLLEYLELIDWSARAVAAGKGAAMPDGIPPVLSRLGLSSEMFGDFVAAGGGHGLAVLGDPDSLRSWAVSLGRHYFRGRRLAAALFRRAGERLRFSSSKHVDRSQRLLPST</sequence>
<dbReference type="PANTHER" id="PTHR34322:SF2">
    <property type="entry name" value="TRANSPOSASE IS200-LIKE DOMAIN-CONTAINING PROTEIN"/>
    <property type="match status" value="1"/>
</dbReference>
<dbReference type="InterPro" id="IPR036515">
    <property type="entry name" value="Transposase_17_sf"/>
</dbReference>
<evidence type="ECO:0000313" key="2">
    <source>
        <dbReference type="EMBL" id="MEX0386995.1"/>
    </source>
</evidence>
<name>A0ABV3SAB7_9GAMM</name>
<reference evidence="2 3" key="1">
    <citation type="submission" date="2024-02" db="EMBL/GenBank/DDBJ databases">
        <title>New especies of Spiribacter isolated from saline water.</title>
        <authorList>
            <person name="Leon M.J."/>
            <person name="De La Haba R."/>
            <person name="Sanchez-Porro C."/>
            <person name="Ventosa A."/>
        </authorList>
    </citation>
    <scope>NUCLEOTIDE SEQUENCE [LARGE SCALE GENOMIC DNA]</scope>
    <source>
        <strain evidence="3">ag22IC4-227</strain>
    </source>
</reference>
<proteinExistence type="predicted"/>
<comment type="caution">
    <text evidence="2">The sequence shown here is derived from an EMBL/GenBank/DDBJ whole genome shotgun (WGS) entry which is preliminary data.</text>
</comment>
<dbReference type="SMART" id="SM01321">
    <property type="entry name" value="Y1_Tnp"/>
    <property type="match status" value="1"/>
</dbReference>